<dbReference type="EMBL" id="CBWP010000063">
    <property type="protein sequence ID" value="CDL39950.1"/>
    <property type="molecule type" value="Genomic_DNA"/>
</dbReference>
<evidence type="ECO:0000313" key="2">
    <source>
        <dbReference type="EMBL" id="CDL39950.1"/>
    </source>
</evidence>
<reference evidence="2 3" key="1">
    <citation type="submission" date="2013-10" db="EMBL/GenBank/DDBJ databases">
        <title>Antibiotic resistance diversity of beta-lactamase producers in the General Hospital Vienna.</title>
        <authorList>
            <person name="Barisic I."/>
            <person name="Mitteregger D."/>
            <person name="Hirschl A.M."/>
            <person name="Noehammer C."/>
            <person name="Wiesinger-Mayr H."/>
        </authorList>
    </citation>
    <scope>NUCLEOTIDE SEQUENCE [LARGE SCALE GENOMIC DNA]</scope>
    <source>
        <strain evidence="2 3">ISC11</strain>
    </source>
</reference>
<keyword evidence="1" id="KW-0812">Transmembrane</keyword>
<proteinExistence type="predicted"/>
<protein>
    <submittedName>
        <fullName evidence="2">Membrane protein</fullName>
    </submittedName>
</protein>
<dbReference type="Pfam" id="PF14002">
    <property type="entry name" value="YniB"/>
    <property type="match status" value="1"/>
</dbReference>
<organism evidence="2 3">
    <name type="scientific">Citrobacter freundii</name>
    <dbReference type="NCBI Taxonomy" id="546"/>
    <lineage>
        <taxon>Bacteria</taxon>
        <taxon>Pseudomonadati</taxon>
        <taxon>Pseudomonadota</taxon>
        <taxon>Gammaproteobacteria</taxon>
        <taxon>Enterobacterales</taxon>
        <taxon>Enterobacteriaceae</taxon>
        <taxon>Citrobacter</taxon>
        <taxon>Citrobacter freundii complex</taxon>
    </lineage>
</organism>
<feature type="transmembrane region" description="Helical" evidence="1">
    <location>
        <begin position="15"/>
        <end position="37"/>
    </location>
</feature>
<name>A0A7G2ISD3_CITFR</name>
<comment type="caution">
    <text evidence="2">The sequence shown here is derived from an EMBL/GenBank/DDBJ whole genome shotgun (WGS) entry which is preliminary data.</text>
</comment>
<dbReference type="AlphaFoldDB" id="A0A7G2ISD3"/>
<dbReference type="InterPro" id="IPR025229">
    <property type="entry name" value="YniB-like"/>
</dbReference>
<dbReference type="Proteomes" id="UP000019194">
    <property type="component" value="Unassembled WGS sequence"/>
</dbReference>
<evidence type="ECO:0000256" key="1">
    <source>
        <dbReference type="SAM" id="Phobius"/>
    </source>
</evidence>
<accession>A0A7G2ISD3</accession>
<evidence type="ECO:0000313" key="3">
    <source>
        <dbReference type="Proteomes" id="UP000019194"/>
    </source>
</evidence>
<sequence>MTYQQAGRIAVLKRLAGWVIFIPALISTLVSVLKFMYAHSEKQEGINAVMLDFAHVMIDMMRVNTPFLNVFWYNSPTPDFQSGLNLVFLADIHPDFYRSGVARFRRQNEPPGTFLTRRR</sequence>
<keyword evidence="1" id="KW-0472">Membrane</keyword>
<keyword evidence="1" id="KW-1133">Transmembrane helix</keyword>